<keyword evidence="3" id="KW-0969">Cilium</keyword>
<proteinExistence type="predicted"/>
<dbReference type="RefSeq" id="WP_114772413.1">
    <property type="nucleotide sequence ID" value="NZ_QQBB01000011.1"/>
</dbReference>
<evidence type="ECO:0000259" key="2">
    <source>
        <dbReference type="Pfam" id="PF00460"/>
    </source>
</evidence>
<protein>
    <submittedName>
        <fullName evidence="3">Flagellar basal-body rod protein FlgB</fullName>
    </submittedName>
</protein>
<comment type="caution">
    <text evidence="3">The sequence shown here is derived from an EMBL/GenBank/DDBJ whole genome shotgun (WGS) entry which is preliminary data.</text>
</comment>
<comment type="subcellular location">
    <subcellularLocation>
        <location evidence="1">Bacterial flagellum basal body</location>
    </subcellularLocation>
</comment>
<keyword evidence="4" id="KW-1185">Reference proteome</keyword>
<sequence length="128" mass="13892">MGAVYLFDLASRQAQWLAVRQATIAGNISNANTPGFKALDVEPFSSVLDKTQLAMAATSSGHIGFDAPHVRSAKVKKTESWETMHSGNSVSIEQEMMKAGTVNREHNLNTSIVRSFHRMLMASVKGGQ</sequence>
<organism evidence="3 4">
    <name type="scientific">Microvirga subterranea</name>
    <dbReference type="NCBI Taxonomy" id="186651"/>
    <lineage>
        <taxon>Bacteria</taxon>
        <taxon>Pseudomonadati</taxon>
        <taxon>Pseudomonadota</taxon>
        <taxon>Alphaproteobacteria</taxon>
        <taxon>Hyphomicrobiales</taxon>
        <taxon>Methylobacteriaceae</taxon>
        <taxon>Microvirga</taxon>
    </lineage>
</organism>
<dbReference type="NCBIfam" id="NF004653">
    <property type="entry name" value="PRK06003.1"/>
    <property type="match status" value="1"/>
</dbReference>
<evidence type="ECO:0000256" key="1">
    <source>
        <dbReference type="ARBA" id="ARBA00004117"/>
    </source>
</evidence>
<dbReference type="EMBL" id="QQBB01000011">
    <property type="protein sequence ID" value="RDI54854.1"/>
    <property type="molecule type" value="Genomic_DNA"/>
</dbReference>
<dbReference type="Pfam" id="PF00460">
    <property type="entry name" value="Flg_bb_rod"/>
    <property type="match status" value="1"/>
</dbReference>
<evidence type="ECO:0000313" key="3">
    <source>
        <dbReference type="EMBL" id="RDI54854.1"/>
    </source>
</evidence>
<name>A0A370HCQ0_9HYPH</name>
<keyword evidence="3" id="KW-0282">Flagellum</keyword>
<dbReference type="InterPro" id="IPR001444">
    <property type="entry name" value="Flag_bb_rod_N"/>
</dbReference>
<keyword evidence="3" id="KW-0966">Cell projection</keyword>
<reference evidence="3 4" key="1">
    <citation type="submission" date="2018-07" db="EMBL/GenBank/DDBJ databases">
        <title>Genomic Encyclopedia of Type Strains, Phase IV (KMG-IV): sequencing the most valuable type-strain genomes for metagenomic binning, comparative biology and taxonomic classification.</title>
        <authorList>
            <person name="Goeker M."/>
        </authorList>
    </citation>
    <scope>NUCLEOTIDE SEQUENCE [LARGE SCALE GENOMIC DNA]</scope>
    <source>
        <strain evidence="3 4">DSM 14364</strain>
    </source>
</reference>
<evidence type="ECO:0000313" key="4">
    <source>
        <dbReference type="Proteomes" id="UP000254925"/>
    </source>
</evidence>
<feature type="domain" description="Flagellar basal body rod protein N-terminal" evidence="2">
    <location>
        <begin position="17"/>
        <end position="37"/>
    </location>
</feature>
<dbReference type="GO" id="GO:0009425">
    <property type="term" value="C:bacterial-type flagellum basal body"/>
    <property type="evidence" value="ECO:0007669"/>
    <property type="project" value="UniProtKB-SubCell"/>
</dbReference>
<gene>
    <name evidence="3" type="ORF">DES45_11130</name>
</gene>
<dbReference type="Proteomes" id="UP000254925">
    <property type="component" value="Unassembled WGS sequence"/>
</dbReference>
<dbReference type="AlphaFoldDB" id="A0A370HCQ0"/>
<dbReference type="OrthoDB" id="9788334at2"/>
<accession>A0A370HCQ0</accession>